<evidence type="ECO:0000256" key="1">
    <source>
        <dbReference type="SAM" id="MobiDB-lite"/>
    </source>
</evidence>
<protein>
    <submittedName>
        <fullName evidence="2">Uncharacterized protein</fullName>
    </submittedName>
</protein>
<dbReference type="HOGENOM" id="CLU_1804395_0_0_6"/>
<dbReference type="EMBL" id="DF196808">
    <property type="protein sequence ID" value="GAD28528.1"/>
    <property type="molecule type" value="Genomic_DNA"/>
</dbReference>
<organism evidence="2 3">
    <name type="scientific">Photobacterium leiognathi lrivu.4.1</name>
    <dbReference type="NCBI Taxonomy" id="1248232"/>
    <lineage>
        <taxon>Bacteria</taxon>
        <taxon>Pseudomonadati</taxon>
        <taxon>Pseudomonadota</taxon>
        <taxon>Gammaproteobacteria</taxon>
        <taxon>Vibrionales</taxon>
        <taxon>Vibrionaceae</taxon>
        <taxon>Photobacterium</taxon>
    </lineage>
</organism>
<dbReference type="Proteomes" id="UP000030675">
    <property type="component" value="Unassembled WGS sequence"/>
</dbReference>
<evidence type="ECO:0000313" key="3">
    <source>
        <dbReference type="Proteomes" id="UP000030675"/>
    </source>
</evidence>
<dbReference type="eggNOG" id="ENOG50307GF">
    <property type="taxonomic scope" value="Bacteria"/>
</dbReference>
<sequence length="143" mass="15732">MSLNAQEQTKYEELTSLQASGTALKPAQKVELKKLKKKLDQQVASKSEASTSVNTFGKTSSSKESTSTVNPKAIRFVEAERQVLTRRAENLVANNAELVVERLGSIKKANETMLVRAAVLALADMSDEDLVEYMKQAQRNMIG</sequence>
<evidence type="ECO:0000313" key="2">
    <source>
        <dbReference type="EMBL" id="GAD28528.1"/>
    </source>
</evidence>
<proteinExistence type="predicted"/>
<accession>V5F166</accession>
<gene>
    <name evidence="2" type="ORF">PLEI_0168</name>
</gene>
<dbReference type="RefSeq" id="WP_023931065.1">
    <property type="nucleotide sequence ID" value="NZ_DF196808.1"/>
</dbReference>
<feature type="compositionally biased region" description="Low complexity" evidence="1">
    <location>
        <begin position="58"/>
        <end position="68"/>
    </location>
</feature>
<name>V5F166_PHOLE</name>
<feature type="compositionally biased region" description="Polar residues" evidence="1">
    <location>
        <begin position="42"/>
        <end position="57"/>
    </location>
</feature>
<feature type="region of interest" description="Disordered" evidence="1">
    <location>
        <begin position="41"/>
        <end position="70"/>
    </location>
</feature>
<reference evidence="3" key="1">
    <citation type="submission" date="2012-12" db="EMBL/GenBank/DDBJ databases">
        <title>Genome Sequence of Photobacterium leiognathi lrivu.4.1.</title>
        <authorList>
            <person name="Urbanczyk H."/>
            <person name="Ogura Y."/>
            <person name="Hayashi T."/>
            <person name="Dunlap P.V."/>
        </authorList>
    </citation>
    <scope>NUCLEOTIDE SEQUENCE [LARGE SCALE GENOMIC DNA]</scope>
    <source>
        <strain evidence="3">lrivu.4.1</strain>
    </source>
</reference>
<dbReference type="AlphaFoldDB" id="V5F166"/>